<reference evidence="3" key="2">
    <citation type="journal article" date="2022" name="Microbiol. Resour. Announc.">
        <title>Whole-Genome Sequence of Entomortierella parvispora E1425, a Mucoromycotan Fungus Associated with Burkholderiaceae-Related Endosymbiotic Bacteria.</title>
        <authorList>
            <person name="Herlambang A."/>
            <person name="Guo Y."/>
            <person name="Takashima Y."/>
            <person name="Narisawa K."/>
            <person name="Ohta H."/>
            <person name="Nishizawa T."/>
        </authorList>
    </citation>
    <scope>NUCLEOTIDE SEQUENCE</scope>
    <source>
        <strain evidence="3">E1425</strain>
    </source>
</reference>
<dbReference type="PANTHER" id="PTHR12697:SF5">
    <property type="entry name" value="DEOXYHYPUSINE HYDROXYLASE"/>
    <property type="match status" value="1"/>
</dbReference>
<protein>
    <submittedName>
        <fullName evidence="3">Bilin biosynthesis protein</fullName>
    </submittedName>
</protein>
<dbReference type="Gene3D" id="1.25.10.10">
    <property type="entry name" value="Leucine-rich Repeat Variant"/>
    <property type="match status" value="5"/>
</dbReference>
<proteinExistence type="predicted"/>
<keyword evidence="4" id="KW-1185">Reference proteome</keyword>
<dbReference type="InterPro" id="IPR011989">
    <property type="entry name" value="ARM-like"/>
</dbReference>
<evidence type="ECO:0000259" key="2">
    <source>
        <dbReference type="PROSITE" id="PS50837"/>
    </source>
</evidence>
<dbReference type="InterPro" id="IPR056251">
    <property type="entry name" value="Arm_rpt_dom"/>
</dbReference>
<sequence>MAPSSVGSGASLPSSQGAAIHWNSTASTGNTTPTTITSTPHAATSVSAAFTPQQPPPPFSQPDISVLTASLFLGCMPFFNKDVDPELIICPLPGLGEPLQTTRQLAYCLALLNPSVQETDLTPNALKWRLDTLKNTDEKDRLAGLSFGVIESFAMDTMKDASTIAEVIQLAPVLNEEHSRFLIKTFIDTVNGSQILHLHSLDGLVKVIQGAAPGSIDSDDLVTILRCLHTRLRSTHSTAYQYRQFLAISRILDAMMVSHIGDVDRINLHEPLTDFLRESESKKDPYLVFQAKYATQALLYVSDDEDSWHAGVRRLWLVLRVGAGLAQVNNPQQLKDTLESVERLYDIGKGATRMLKMALETPREGEGFTFTKKEGLKFKRDWYRAVRMAGWFIETGRLVHFKAVVVTSKCRHQLMFQWGICQLLGQFIADTQWSLEARQEAIDFLGALYRDTKLWDRQKEVDQVIFDVLTNVAYRNDTHFEAAKSILEDMKRQNTKLKPFADLHSPIWISTKFADPETRPTSKFRLLKTVQNQKRRDAKLENLPDARRVATLSDIQSALKNYHEPTLHILRVSGEKLDLGSCFVNLAIVEAPQHRQKEKEDLKIQAAMFHRMPSGEGVRNTNTDSLIPLDQLFNKRQLRDGRKDVPKRILVQGRAGIGKSTLCKKLVHAYQNGLWRDLFETVLWIPLRHLRGLESRTLEGLLRDRVFISQYLDHEQADLAKAVATCAKKGTVLFILDGLDEIVAEAGGDEGNTFRTFLKVLLSQQHVIITSRPSGLDVGLLPKIDLELETIGFSPQNIEDFVVKVLDPDPARTVQEFIQRTPLIQGLVNIPVQLDVICFSWNSLPTEGMAVTMTGLYQLMVRKLWCKDALRLNKIDDGIPLTARQIHDYEPEEIDDLMATELQYLGYLAFKGMTNHHQIEFEERDLRSTFRDLKSSAANNEQPSPTHLVEVMKKMSFLHSADSDMDPKKGSVRQAWHFLHLTFQEYFAATWIVRHFQPQKSCSSAGMMTTEEMTAFVHRHKYNPQYEIVWSMVAGLLGGNPLAKFFELLQGEPWDLIGGRHQQILVSCLNEARAQLDPRIMAAYDSELAGWLNLEIRMRQGRFSGSTLGSQPSFPEKLLVEAISSGHSNKASFIRTLGSRSVLSKSAIQSIVTALKDDDKNIRYSATEELGGLSLLPESAIQSLITSLKDDDGRVRYSAASALGRQSSLPEPAILSLTATLKDDNGGVRSSAAKILGKHSSLPESAIQSLITSLKDDCWYVRGSAASALGKQSSLPEPAILSLTATLKDDNGDVRSSAAEALGNQSSLPESAVQSLITSLKDDDWDVRFSAAFALNKQSSLPESVFQSLVTALKDDDKNVRSSAAEALGNMSSLPESAFQSLIATLKDDDSDVRSLAAEVLGRRSSEAEALGELFLLPESAIQSLITSLKDDDWGVRYSVASAFDNMSLLPESAFQSLITALKDDDSNVRSSAASALGRRSWLPESVIQSLIAALKDNDWYVRSSSAKALGSMSLLPESAIQTLIATLKDDDSNVRSSAAGAFDNMSSLPKSAIRSLIATLKDDDSNVRSLSASALGKQSSLPKSAIRSLIATLKDDDSNARSSAASALGKQSSLPKSAIQSLIAALKDDDSNVRSLSASALGKQSSLPKSAIRSLIATLKDDDSNVRSLSAEALGNMSSLPESAIQSLIAALKDDNSHVRSSAAGALDKQSSLPESAIRSLIAALDDSQRENCSQTLRSFTYIRLGIGSWGDQGNEKVLLET</sequence>
<comment type="caution">
    <text evidence="3">The sequence shown here is derived from an EMBL/GenBank/DDBJ whole genome shotgun (WGS) entry which is preliminary data.</text>
</comment>
<accession>A0A9P3H021</accession>
<feature type="region of interest" description="Disordered" evidence="1">
    <location>
        <begin position="23"/>
        <end position="61"/>
    </location>
</feature>
<dbReference type="GO" id="GO:0016491">
    <property type="term" value="F:oxidoreductase activity"/>
    <property type="evidence" value="ECO:0007669"/>
    <property type="project" value="TreeGrafter"/>
</dbReference>
<dbReference type="Gene3D" id="3.40.50.300">
    <property type="entry name" value="P-loop containing nucleotide triphosphate hydrolases"/>
    <property type="match status" value="1"/>
</dbReference>
<dbReference type="PANTHER" id="PTHR12697">
    <property type="entry name" value="PBS LYASE HEAT-LIKE PROTEIN"/>
    <property type="match status" value="1"/>
</dbReference>
<dbReference type="Pfam" id="PF23948">
    <property type="entry name" value="ARM_5"/>
    <property type="match status" value="1"/>
</dbReference>
<evidence type="ECO:0000313" key="3">
    <source>
        <dbReference type="EMBL" id="GJJ67812.1"/>
    </source>
</evidence>
<dbReference type="InterPro" id="IPR004155">
    <property type="entry name" value="PBS_lyase_HEAT"/>
</dbReference>
<dbReference type="Proteomes" id="UP000827284">
    <property type="component" value="Unassembled WGS sequence"/>
</dbReference>
<reference evidence="3" key="1">
    <citation type="submission" date="2021-11" db="EMBL/GenBank/DDBJ databases">
        <authorList>
            <person name="Herlambang A."/>
            <person name="Guo Y."/>
            <person name="Takashima Y."/>
            <person name="Nishizawa T."/>
        </authorList>
    </citation>
    <scope>NUCLEOTIDE SEQUENCE</scope>
    <source>
        <strain evidence="3">E1425</strain>
    </source>
</reference>
<dbReference type="SMART" id="SM00567">
    <property type="entry name" value="EZ_HEAT"/>
    <property type="match status" value="14"/>
</dbReference>
<name>A0A9P3H021_9FUNG</name>
<dbReference type="Pfam" id="PF13646">
    <property type="entry name" value="HEAT_2"/>
    <property type="match status" value="6"/>
</dbReference>
<dbReference type="InterPro" id="IPR007111">
    <property type="entry name" value="NACHT_NTPase"/>
</dbReference>
<organism evidence="3 4">
    <name type="scientific">Entomortierella parvispora</name>
    <dbReference type="NCBI Taxonomy" id="205924"/>
    <lineage>
        <taxon>Eukaryota</taxon>
        <taxon>Fungi</taxon>
        <taxon>Fungi incertae sedis</taxon>
        <taxon>Mucoromycota</taxon>
        <taxon>Mortierellomycotina</taxon>
        <taxon>Mortierellomycetes</taxon>
        <taxon>Mortierellales</taxon>
        <taxon>Mortierellaceae</taxon>
        <taxon>Entomortierella</taxon>
    </lineage>
</organism>
<dbReference type="InterPro" id="IPR055496">
    <property type="entry name" value="DUF7068"/>
</dbReference>
<dbReference type="Pfam" id="PF05729">
    <property type="entry name" value="NACHT"/>
    <property type="match status" value="1"/>
</dbReference>
<gene>
    <name evidence="3" type="ORF">EMPS_00158</name>
</gene>
<dbReference type="Pfam" id="PF23238">
    <property type="entry name" value="DUF7068"/>
    <property type="match status" value="1"/>
</dbReference>
<dbReference type="InterPro" id="IPR027417">
    <property type="entry name" value="P-loop_NTPase"/>
</dbReference>
<evidence type="ECO:0000313" key="4">
    <source>
        <dbReference type="Proteomes" id="UP000827284"/>
    </source>
</evidence>
<evidence type="ECO:0000256" key="1">
    <source>
        <dbReference type="SAM" id="MobiDB-lite"/>
    </source>
</evidence>
<dbReference type="SUPFAM" id="SSF52540">
    <property type="entry name" value="P-loop containing nucleoside triphosphate hydrolases"/>
    <property type="match status" value="1"/>
</dbReference>
<dbReference type="OrthoDB" id="427518at2759"/>
<dbReference type="PROSITE" id="PS50837">
    <property type="entry name" value="NACHT"/>
    <property type="match status" value="1"/>
</dbReference>
<dbReference type="EMBL" id="BQFW01000001">
    <property type="protein sequence ID" value="GJJ67812.1"/>
    <property type="molecule type" value="Genomic_DNA"/>
</dbReference>
<dbReference type="InterPro" id="IPR016024">
    <property type="entry name" value="ARM-type_fold"/>
</dbReference>
<dbReference type="SUPFAM" id="SSF48371">
    <property type="entry name" value="ARM repeat"/>
    <property type="match status" value="2"/>
</dbReference>
<feature type="domain" description="NACHT" evidence="2">
    <location>
        <begin position="647"/>
        <end position="775"/>
    </location>
</feature>
<feature type="compositionally biased region" description="Low complexity" evidence="1">
    <location>
        <begin position="24"/>
        <end position="45"/>
    </location>
</feature>